<proteinExistence type="predicted"/>
<dbReference type="Gene3D" id="3.30.420.10">
    <property type="entry name" value="Ribonuclease H-like superfamily/Ribonuclease H"/>
    <property type="match status" value="1"/>
</dbReference>
<organism evidence="2 3">
    <name type="scientific">Mesorhizobium plurifarium</name>
    <dbReference type="NCBI Taxonomy" id="69974"/>
    <lineage>
        <taxon>Bacteria</taxon>
        <taxon>Pseudomonadati</taxon>
        <taxon>Pseudomonadota</taxon>
        <taxon>Alphaproteobacteria</taxon>
        <taxon>Hyphomicrobiales</taxon>
        <taxon>Phyllobacteriaceae</taxon>
        <taxon>Mesorhizobium</taxon>
    </lineage>
</organism>
<keyword evidence="3" id="KW-1185">Reference proteome</keyword>
<dbReference type="InterPro" id="IPR038717">
    <property type="entry name" value="Tc1-like_DDE_dom"/>
</dbReference>
<evidence type="ECO:0000313" key="3">
    <source>
        <dbReference type="Proteomes" id="UP000045285"/>
    </source>
</evidence>
<gene>
    <name evidence="2" type="ORF">MPL3356_110418</name>
</gene>
<reference evidence="3" key="1">
    <citation type="submission" date="2014-08" db="EMBL/GenBank/DDBJ databases">
        <authorList>
            <person name="Moulin L."/>
        </authorList>
    </citation>
    <scope>NUCLEOTIDE SEQUENCE [LARGE SCALE GENOMIC DNA]</scope>
</reference>
<evidence type="ECO:0000313" key="2">
    <source>
        <dbReference type="EMBL" id="CDX12272.1"/>
    </source>
</evidence>
<dbReference type="AlphaFoldDB" id="A0A090DAQ5"/>
<protein>
    <submittedName>
        <fullName evidence="2">Transposase</fullName>
    </submittedName>
</protein>
<dbReference type="Pfam" id="PF13358">
    <property type="entry name" value="DDE_3"/>
    <property type="match status" value="1"/>
</dbReference>
<dbReference type="GO" id="GO:0003676">
    <property type="term" value="F:nucleic acid binding"/>
    <property type="evidence" value="ECO:0007669"/>
    <property type="project" value="InterPro"/>
</dbReference>
<sequence>MMMSSAMRDAIEQAGATLRLLPPYSPDLNSIENAFSKLQAILRAKAERTIKGPCDALGSVVELLSPAECENCFKAGRHDPD</sequence>
<dbReference type="EMBL" id="CCMZ01000003">
    <property type="protein sequence ID" value="CDX12272.1"/>
    <property type="molecule type" value="Genomic_DNA"/>
</dbReference>
<evidence type="ECO:0000259" key="1">
    <source>
        <dbReference type="Pfam" id="PF13358"/>
    </source>
</evidence>
<feature type="domain" description="Tc1-like transposase DDE" evidence="1">
    <location>
        <begin position="5"/>
        <end position="45"/>
    </location>
</feature>
<name>A0A090DAQ5_MESPL</name>
<dbReference type="InterPro" id="IPR036397">
    <property type="entry name" value="RNaseH_sf"/>
</dbReference>
<dbReference type="Proteomes" id="UP000045285">
    <property type="component" value="Unassembled WGS sequence"/>
</dbReference>
<accession>A0A090DAQ5</accession>